<evidence type="ECO:0000313" key="4">
    <source>
        <dbReference type="Proteomes" id="UP000195573"/>
    </source>
</evidence>
<accession>A0A1Y0CQ90</accession>
<dbReference type="OrthoDB" id="2970986at2"/>
<evidence type="ECO:0000313" key="6">
    <source>
        <dbReference type="Proteomes" id="UP000324517"/>
    </source>
</evidence>
<dbReference type="AlphaFoldDB" id="A0A1Y0CQ90"/>
<dbReference type="GeneID" id="96739874"/>
<evidence type="ECO:0000313" key="3">
    <source>
        <dbReference type="EMBL" id="TYS71265.1"/>
    </source>
</evidence>
<organism evidence="2 5">
    <name type="scientific">Sutcliffiella horikoshii</name>
    <dbReference type="NCBI Taxonomy" id="79883"/>
    <lineage>
        <taxon>Bacteria</taxon>
        <taxon>Bacillati</taxon>
        <taxon>Bacillota</taxon>
        <taxon>Bacilli</taxon>
        <taxon>Bacillales</taxon>
        <taxon>Bacillaceae</taxon>
        <taxon>Sutcliffiella</taxon>
    </lineage>
</organism>
<evidence type="ECO:0000313" key="2">
    <source>
        <dbReference type="EMBL" id="TYS59136.1"/>
    </source>
</evidence>
<name>A0A1Y0CQ90_9BACI</name>
<dbReference type="EMBL" id="CP020880">
    <property type="protein sequence ID" value="ART77419.1"/>
    <property type="molecule type" value="Genomic_DNA"/>
</dbReference>
<sequence>MKFSDKHNRAYGSRDVFGVSFHDFIEKEKDSTYVELASEFGITMRDVKSLKKQLNRIQ</sequence>
<protein>
    <submittedName>
        <fullName evidence="2">RNA polymerase subunit sigma-70</fullName>
    </submittedName>
</protein>
<reference evidence="1 4" key="1">
    <citation type="submission" date="2017-04" db="EMBL/GenBank/DDBJ databases">
        <title>Complete Genome Sequence of the Bacillus horikoshii 20a strain from Cuatro Cienegas, Coahuila, Mexico.</title>
        <authorList>
            <person name="Zarza E."/>
            <person name="Alcaraz L.D."/>
            <person name="Aguilar-Salinas B."/>
            <person name="Islas A."/>
            <person name="Olmedo-Alvarez G."/>
        </authorList>
    </citation>
    <scope>NUCLEOTIDE SEQUENCE [LARGE SCALE GENOMIC DNA]</scope>
    <source>
        <strain evidence="1 4">20a</strain>
    </source>
</reference>
<reference evidence="5 6" key="2">
    <citation type="submission" date="2019-08" db="EMBL/GenBank/DDBJ databases">
        <title>Bacillus genomes from the desert of Cuatro Cienegas, Coahuila.</title>
        <authorList>
            <person name="Olmedo-Alvarez G."/>
        </authorList>
    </citation>
    <scope>NUCLEOTIDE SEQUENCE [LARGE SCALE GENOMIC DNA]</scope>
    <source>
        <strain evidence="2 5">CH88_3T</strain>
        <strain evidence="3 6">CH98b_3T</strain>
    </source>
</reference>
<keyword evidence="4" id="KW-1185">Reference proteome</keyword>
<dbReference type="RefSeq" id="WP_010196002.1">
    <property type="nucleotide sequence ID" value="NZ_CP020880.1"/>
</dbReference>
<dbReference type="Proteomes" id="UP000323393">
    <property type="component" value="Unassembled WGS sequence"/>
</dbReference>
<dbReference type="EMBL" id="VTET01000007">
    <property type="protein sequence ID" value="TYS71265.1"/>
    <property type="molecule type" value="Genomic_DNA"/>
</dbReference>
<evidence type="ECO:0000313" key="1">
    <source>
        <dbReference type="EMBL" id="ART77419.1"/>
    </source>
</evidence>
<evidence type="ECO:0000313" key="5">
    <source>
        <dbReference type="Proteomes" id="UP000323393"/>
    </source>
</evidence>
<proteinExistence type="predicted"/>
<dbReference type="Proteomes" id="UP000324517">
    <property type="component" value="Unassembled WGS sequence"/>
</dbReference>
<gene>
    <name evidence="1" type="ORF">B4U37_15775</name>
    <name evidence="2" type="ORF">FZC74_10370</name>
    <name evidence="3" type="ORF">FZC75_14665</name>
</gene>
<dbReference type="KEGG" id="bhk:B4U37_15775"/>
<dbReference type="Proteomes" id="UP000195573">
    <property type="component" value="Chromosome"/>
</dbReference>
<dbReference type="EMBL" id="VTEU01000003">
    <property type="protein sequence ID" value="TYS59136.1"/>
    <property type="molecule type" value="Genomic_DNA"/>
</dbReference>